<organism evidence="1 2">
    <name type="scientific">Synaphobranchus kaupii</name>
    <name type="common">Kaup's arrowtooth eel</name>
    <dbReference type="NCBI Taxonomy" id="118154"/>
    <lineage>
        <taxon>Eukaryota</taxon>
        <taxon>Metazoa</taxon>
        <taxon>Chordata</taxon>
        <taxon>Craniata</taxon>
        <taxon>Vertebrata</taxon>
        <taxon>Euteleostomi</taxon>
        <taxon>Actinopterygii</taxon>
        <taxon>Neopterygii</taxon>
        <taxon>Teleostei</taxon>
        <taxon>Anguilliformes</taxon>
        <taxon>Synaphobranchidae</taxon>
        <taxon>Synaphobranchus</taxon>
    </lineage>
</organism>
<evidence type="ECO:0000313" key="2">
    <source>
        <dbReference type="Proteomes" id="UP001152622"/>
    </source>
</evidence>
<evidence type="ECO:0000313" key="1">
    <source>
        <dbReference type="EMBL" id="KAJ8379466.1"/>
    </source>
</evidence>
<dbReference type="EMBL" id="JAINUF010000001">
    <property type="protein sequence ID" value="KAJ8379466.1"/>
    <property type="molecule type" value="Genomic_DNA"/>
</dbReference>
<dbReference type="AlphaFoldDB" id="A0A9Q1JAE6"/>
<comment type="caution">
    <text evidence="1">The sequence shown here is derived from an EMBL/GenBank/DDBJ whole genome shotgun (WGS) entry which is preliminary data.</text>
</comment>
<name>A0A9Q1JAE6_SYNKA</name>
<gene>
    <name evidence="1" type="ORF">SKAU_G00002440</name>
</gene>
<sequence>MRPAIPGKAPAAERDLPAFAPAVVAFPRTTGLAFEKVVLPRQCLGCQLQSGSAGVLMPLRLAPKRGEAVRAIAQRITRLEQNSWSAPVDSTVSAAGQ</sequence>
<dbReference type="Proteomes" id="UP001152622">
    <property type="component" value="Chromosome 1"/>
</dbReference>
<keyword evidence="2" id="KW-1185">Reference proteome</keyword>
<reference evidence="1" key="1">
    <citation type="journal article" date="2023" name="Science">
        <title>Genome structures resolve the early diversification of teleost fishes.</title>
        <authorList>
            <person name="Parey E."/>
            <person name="Louis A."/>
            <person name="Montfort J."/>
            <person name="Bouchez O."/>
            <person name="Roques C."/>
            <person name="Iampietro C."/>
            <person name="Lluch J."/>
            <person name="Castinel A."/>
            <person name="Donnadieu C."/>
            <person name="Desvignes T."/>
            <person name="Floi Bucao C."/>
            <person name="Jouanno E."/>
            <person name="Wen M."/>
            <person name="Mejri S."/>
            <person name="Dirks R."/>
            <person name="Jansen H."/>
            <person name="Henkel C."/>
            <person name="Chen W.J."/>
            <person name="Zahm M."/>
            <person name="Cabau C."/>
            <person name="Klopp C."/>
            <person name="Thompson A.W."/>
            <person name="Robinson-Rechavi M."/>
            <person name="Braasch I."/>
            <person name="Lecointre G."/>
            <person name="Bobe J."/>
            <person name="Postlethwait J.H."/>
            <person name="Berthelot C."/>
            <person name="Roest Crollius H."/>
            <person name="Guiguen Y."/>
        </authorList>
    </citation>
    <scope>NUCLEOTIDE SEQUENCE</scope>
    <source>
        <strain evidence="1">WJC10195</strain>
    </source>
</reference>
<proteinExistence type="predicted"/>
<protein>
    <submittedName>
        <fullName evidence="1">Uncharacterized protein</fullName>
    </submittedName>
</protein>
<accession>A0A9Q1JAE6</accession>